<proteinExistence type="predicted"/>
<accession>A0AA96GCT6</accession>
<evidence type="ECO:0000313" key="1">
    <source>
        <dbReference type="EMBL" id="WNM56658.1"/>
    </source>
</evidence>
<name>A0AA96GCT6_9BACT</name>
<dbReference type="Proteomes" id="UP001302719">
    <property type="component" value="Chromosome"/>
</dbReference>
<dbReference type="RefSeq" id="WP_312640278.1">
    <property type="nucleotide sequence ID" value="NZ_CP116967.1"/>
</dbReference>
<sequence length="87" mass="9435">MGGDFFSGSGGGVTGERFLVPCKEWLPALVRLTAHVPTILSSIRHVKKSNAISGHLLLPSKEHALNGKSFNEKFLSTHLFLIPHDVS</sequence>
<organism evidence="1 2">
    <name type="scientific">Candidatus Nitrospira allomarina</name>
    <dbReference type="NCBI Taxonomy" id="3020900"/>
    <lineage>
        <taxon>Bacteria</taxon>
        <taxon>Pseudomonadati</taxon>
        <taxon>Nitrospirota</taxon>
        <taxon>Nitrospiria</taxon>
        <taxon>Nitrospirales</taxon>
        <taxon>Nitrospiraceae</taxon>
        <taxon>Nitrospira</taxon>
    </lineage>
</organism>
<dbReference type="EMBL" id="CP116967">
    <property type="protein sequence ID" value="WNM56658.1"/>
    <property type="molecule type" value="Genomic_DNA"/>
</dbReference>
<gene>
    <name evidence="1" type="ORF">PP769_11790</name>
</gene>
<reference evidence="1 2" key="1">
    <citation type="submission" date="2023-01" db="EMBL/GenBank/DDBJ databases">
        <title>Cultivation and genomic characterization of new, ubiquitous marine nitrite-oxidizing bacteria from the Nitrospirales.</title>
        <authorList>
            <person name="Mueller A.J."/>
            <person name="Daebeler A."/>
            <person name="Herbold C.W."/>
            <person name="Kirkegaard R.H."/>
            <person name="Daims H."/>
        </authorList>
    </citation>
    <scope>NUCLEOTIDE SEQUENCE [LARGE SCALE GENOMIC DNA]</scope>
    <source>
        <strain evidence="1 2">VA</strain>
    </source>
</reference>
<evidence type="ECO:0000313" key="2">
    <source>
        <dbReference type="Proteomes" id="UP001302719"/>
    </source>
</evidence>
<protein>
    <submittedName>
        <fullName evidence="1">Uncharacterized protein</fullName>
    </submittedName>
</protein>
<dbReference type="KEGG" id="nall:PP769_11790"/>
<keyword evidence="2" id="KW-1185">Reference proteome</keyword>
<dbReference type="AlphaFoldDB" id="A0AA96GCT6"/>